<dbReference type="SUPFAM" id="SSF54368">
    <property type="entry name" value="Glutamine synthetase, N-terminal domain"/>
    <property type="match status" value="1"/>
</dbReference>
<protein>
    <submittedName>
        <fullName evidence="11">Glutamine synthetase</fullName>
        <ecNumber evidence="11">6.3.1.2</ecNumber>
    </submittedName>
</protein>
<dbReference type="Pfam" id="PF00120">
    <property type="entry name" value="Gln-synt_C"/>
    <property type="match status" value="1"/>
</dbReference>
<gene>
    <name evidence="11" type="primary">glnA_3</name>
    <name evidence="11" type="ORF">PHA8399_02642</name>
</gene>
<dbReference type="PROSITE" id="PS51986">
    <property type="entry name" value="GS_BETA_GRASP"/>
    <property type="match status" value="1"/>
</dbReference>
<dbReference type="PANTHER" id="PTHR43785">
    <property type="entry name" value="GAMMA-GLUTAMYLPUTRESCINE SYNTHETASE"/>
    <property type="match status" value="1"/>
</dbReference>
<keyword evidence="6" id="KW-0535">Nitrogen fixation</keyword>
<evidence type="ECO:0000256" key="3">
    <source>
        <dbReference type="ARBA" id="ARBA00022598"/>
    </source>
</evidence>
<dbReference type="GO" id="GO:0006542">
    <property type="term" value="P:glutamine biosynthetic process"/>
    <property type="evidence" value="ECO:0007669"/>
    <property type="project" value="InterPro"/>
</dbReference>
<evidence type="ECO:0000256" key="2">
    <source>
        <dbReference type="ARBA" id="ARBA00003117"/>
    </source>
</evidence>
<dbReference type="SUPFAM" id="SSF55931">
    <property type="entry name" value="Glutamine synthetase/guanido kinase"/>
    <property type="match status" value="1"/>
</dbReference>
<dbReference type="Proteomes" id="UP000051326">
    <property type="component" value="Unassembled WGS sequence"/>
</dbReference>
<dbReference type="Gene3D" id="3.30.590.10">
    <property type="entry name" value="Glutamine synthetase/guanido kinase, catalytic domain"/>
    <property type="match status" value="1"/>
</dbReference>
<evidence type="ECO:0000256" key="1">
    <source>
        <dbReference type="ARBA" id="ARBA00001946"/>
    </source>
</evidence>
<dbReference type="InterPro" id="IPR008146">
    <property type="entry name" value="Gln_synth_cat_dom"/>
</dbReference>
<dbReference type="GO" id="GO:0004356">
    <property type="term" value="F:glutamine synthetase activity"/>
    <property type="evidence" value="ECO:0007669"/>
    <property type="project" value="UniProtKB-EC"/>
</dbReference>
<keyword evidence="3 11" id="KW-0436">Ligase</keyword>
<evidence type="ECO:0000256" key="5">
    <source>
        <dbReference type="ARBA" id="ARBA00022840"/>
    </source>
</evidence>
<reference evidence="11 12" key="1">
    <citation type="submission" date="2015-09" db="EMBL/GenBank/DDBJ databases">
        <authorList>
            <consortium name="Swine Surveillance"/>
        </authorList>
    </citation>
    <scope>NUCLEOTIDE SEQUENCE [LARGE SCALE GENOMIC DNA]</scope>
    <source>
        <strain evidence="11 12">CECT 8399</strain>
    </source>
</reference>
<dbReference type="STRING" id="1396826.PHA8399_02642"/>
<name>A0A0P1HBA4_9RHOB</name>
<evidence type="ECO:0000313" key="12">
    <source>
        <dbReference type="Proteomes" id="UP000051326"/>
    </source>
</evidence>
<dbReference type="EC" id="6.3.1.2" evidence="11"/>
<keyword evidence="4" id="KW-0547">Nucleotide-binding</keyword>
<feature type="domain" description="GS catalytic" evidence="10">
    <location>
        <begin position="141"/>
        <end position="482"/>
    </location>
</feature>
<organism evidence="11 12">
    <name type="scientific">Leisingera aquaemixtae</name>
    <dbReference type="NCBI Taxonomy" id="1396826"/>
    <lineage>
        <taxon>Bacteria</taxon>
        <taxon>Pseudomonadati</taxon>
        <taxon>Pseudomonadota</taxon>
        <taxon>Alphaproteobacteria</taxon>
        <taxon>Rhodobacterales</taxon>
        <taxon>Roseobacteraceae</taxon>
        <taxon>Leisingera</taxon>
    </lineage>
</organism>
<proteinExistence type="inferred from homology"/>
<dbReference type="InterPro" id="IPR014746">
    <property type="entry name" value="Gln_synth/guanido_kin_cat_dom"/>
</dbReference>
<accession>A0A0P1HBA4</accession>
<evidence type="ECO:0000313" key="11">
    <source>
        <dbReference type="EMBL" id="CUI00510.1"/>
    </source>
</evidence>
<evidence type="ECO:0000256" key="6">
    <source>
        <dbReference type="ARBA" id="ARBA00023231"/>
    </source>
</evidence>
<dbReference type="SMART" id="SM01230">
    <property type="entry name" value="Gln-synt_C"/>
    <property type="match status" value="1"/>
</dbReference>
<comment type="function">
    <text evidence="2">Catalyzes the ATP-dependent biosynthesis of glutamine from glutamate and ammonia.</text>
</comment>
<evidence type="ECO:0000256" key="7">
    <source>
        <dbReference type="PROSITE-ProRule" id="PRU01330"/>
    </source>
</evidence>
<feature type="domain" description="GS beta-grasp" evidence="9">
    <location>
        <begin position="34"/>
        <end position="134"/>
    </location>
</feature>
<evidence type="ECO:0000259" key="9">
    <source>
        <dbReference type="PROSITE" id="PS51986"/>
    </source>
</evidence>
<evidence type="ECO:0000256" key="4">
    <source>
        <dbReference type="ARBA" id="ARBA00022741"/>
    </source>
</evidence>
<sequence length="482" mass="52480">MAQDFTSGKLARLGLLSAEDCRKAAEITSRAQFDGIETVRVLFPDQHGLLRGKTVMAEAFTSVFERGLNVPATLLLKDTSHRNAFPVWEGGTGLAGPMQGAGDVLLVPRPDTFRALPWSGHSAWIFCAPVYPDGQRIPFASCSVLQHAVDRLAGQGMAATFGLEVEFHILELADPSAAHEQAGRPGVPVQTRNLTQGYQYLTETRYGEVEGILDLLRRNAQKLGLPVRSVEIEMGPSQVEFTFAPDSAMAQADAMVMFRTMVKEVCARKGLHASFMAKPRLAGAMANGWHVHQSLQDLAMGRNLFMPEAAGMLTPPASGWMAGLLKYAAETSLLIAPTVNSYKRYLPFQLAPSRIGWGVDNRGAMLRALMQPGDAASRIENRAPDSSANPYYALAAQIIAGAAGIREGLEAPKPTLSPYSEEAARLPRSLGQALEGFAGSTLCREALGADTADYLLQLKQFEWERYLDTVSEWEQAEYFNLF</sequence>
<keyword evidence="5" id="KW-0067">ATP-binding</keyword>
<comment type="similarity">
    <text evidence="7 8">Belongs to the glutamine synthetase family.</text>
</comment>
<dbReference type="Gene3D" id="3.10.20.70">
    <property type="entry name" value="Glutamine synthetase, N-terminal domain"/>
    <property type="match status" value="1"/>
</dbReference>
<evidence type="ECO:0000256" key="8">
    <source>
        <dbReference type="RuleBase" id="RU000384"/>
    </source>
</evidence>
<dbReference type="PROSITE" id="PS51987">
    <property type="entry name" value="GS_CATALYTIC"/>
    <property type="match status" value="1"/>
</dbReference>
<comment type="cofactor">
    <cofactor evidence="1">
        <name>Mg(2+)</name>
        <dbReference type="ChEBI" id="CHEBI:18420"/>
    </cofactor>
</comment>
<dbReference type="InterPro" id="IPR036651">
    <property type="entry name" value="Gln_synt_N_sf"/>
</dbReference>
<dbReference type="EMBL" id="CYSR01000027">
    <property type="protein sequence ID" value="CUI00510.1"/>
    <property type="molecule type" value="Genomic_DNA"/>
</dbReference>
<dbReference type="RefSeq" id="WP_058286585.1">
    <property type="nucleotide sequence ID" value="NZ_CYSR01000027.1"/>
</dbReference>
<evidence type="ECO:0000259" key="10">
    <source>
        <dbReference type="PROSITE" id="PS51987"/>
    </source>
</evidence>
<dbReference type="InterPro" id="IPR008147">
    <property type="entry name" value="Gln_synt_N"/>
</dbReference>
<dbReference type="PANTHER" id="PTHR43785:SF12">
    <property type="entry name" value="TYPE-1 GLUTAMINE SYNTHETASE 2"/>
    <property type="match status" value="1"/>
</dbReference>
<dbReference type="GO" id="GO:0005524">
    <property type="term" value="F:ATP binding"/>
    <property type="evidence" value="ECO:0007669"/>
    <property type="project" value="UniProtKB-KW"/>
</dbReference>
<dbReference type="AlphaFoldDB" id="A0A0P1HBA4"/>